<comment type="subcellular location">
    <subcellularLocation>
        <location evidence="1">Membrane</location>
        <topology evidence="1">Multi-pass membrane protein</topology>
    </subcellularLocation>
</comment>
<keyword evidence="5" id="KW-0560">Oxidoreductase</keyword>
<evidence type="ECO:0000313" key="11">
    <source>
        <dbReference type="Proteomes" id="UP001317629"/>
    </source>
</evidence>
<evidence type="ECO:0000313" key="10">
    <source>
        <dbReference type="EMBL" id="BDV34878.1"/>
    </source>
</evidence>
<dbReference type="CDD" id="cd03506">
    <property type="entry name" value="Delta6-FADS-like"/>
    <property type="match status" value="1"/>
</dbReference>
<protein>
    <submittedName>
        <fullName evidence="10">Delta fatty acid desaturase</fullName>
    </submittedName>
</protein>
<keyword evidence="3 8" id="KW-0812">Transmembrane</keyword>
<evidence type="ECO:0000256" key="4">
    <source>
        <dbReference type="ARBA" id="ARBA00022989"/>
    </source>
</evidence>
<dbReference type="PIRSF" id="PIRSF015921">
    <property type="entry name" value="FA_sphinglp_des"/>
    <property type="match status" value="1"/>
</dbReference>
<evidence type="ECO:0000256" key="2">
    <source>
        <dbReference type="ARBA" id="ARBA00009295"/>
    </source>
</evidence>
<reference evidence="10 11" key="1">
    <citation type="journal article" date="2023" name="Int. J. Syst. Evol. Microbiol.">
        <title>Methylocystis iwaonis sp. nov., a type II methane-oxidizing bacterium from surface soil of a rice paddy field in Japan, and emended description of the genus Methylocystis (ex Whittenbury et al. 1970) Bowman et al. 1993.</title>
        <authorList>
            <person name="Kaise H."/>
            <person name="Sawadogo J.B."/>
            <person name="Alam M.S."/>
            <person name="Ueno C."/>
            <person name="Dianou D."/>
            <person name="Shinjo R."/>
            <person name="Asakawa S."/>
        </authorList>
    </citation>
    <scope>NUCLEOTIDE SEQUENCE [LARGE SCALE GENOMIC DNA]</scope>
    <source>
        <strain evidence="10 11">SS37A-Re</strain>
    </source>
</reference>
<dbReference type="InterPro" id="IPR012171">
    <property type="entry name" value="Fatty_acid_desaturase"/>
</dbReference>
<keyword evidence="11" id="KW-1185">Reference proteome</keyword>
<name>A0ABN6VGR6_9HYPH</name>
<organism evidence="10 11">
    <name type="scientific">Methylocystis iwaonis</name>
    <dbReference type="NCBI Taxonomy" id="2885079"/>
    <lineage>
        <taxon>Bacteria</taxon>
        <taxon>Pseudomonadati</taxon>
        <taxon>Pseudomonadota</taxon>
        <taxon>Alphaproteobacteria</taxon>
        <taxon>Hyphomicrobiales</taxon>
        <taxon>Methylocystaceae</taxon>
        <taxon>Methylocystis</taxon>
    </lineage>
</organism>
<accession>A0ABN6VGR6</accession>
<keyword evidence="4 8" id="KW-1133">Transmembrane helix</keyword>
<keyword evidence="6" id="KW-0443">Lipid metabolism</keyword>
<evidence type="ECO:0000259" key="9">
    <source>
        <dbReference type="Pfam" id="PF00487"/>
    </source>
</evidence>
<feature type="transmembrane region" description="Helical" evidence="8">
    <location>
        <begin position="232"/>
        <end position="251"/>
    </location>
</feature>
<comment type="similarity">
    <text evidence="2">Belongs to the fatty acid desaturase type 1 family.</text>
</comment>
<dbReference type="Pfam" id="PF00487">
    <property type="entry name" value="FA_desaturase"/>
    <property type="match status" value="1"/>
</dbReference>
<feature type="transmembrane region" description="Helical" evidence="8">
    <location>
        <begin position="257"/>
        <end position="277"/>
    </location>
</feature>
<evidence type="ECO:0000256" key="6">
    <source>
        <dbReference type="ARBA" id="ARBA00023098"/>
    </source>
</evidence>
<gene>
    <name evidence="10" type="ORF">SS37A_24070</name>
</gene>
<feature type="domain" description="Fatty acid desaturase" evidence="9">
    <location>
        <begin position="81"/>
        <end position="354"/>
    </location>
</feature>
<proteinExistence type="inferred from homology"/>
<sequence length="374" mass="41402">MARRAPPGKKKLNDTIATLGGSLETGEPDGRALAQRMAALKNEAREKGYFNVPLWEQALRGVELVGVPTLAFALLAKGGLAAAAGALLLGVHYPRTAYLGHDVAHNQWGPREEPKARVMLAAAALFQGFGASWWVEKHELHHSFPNGCKMNAEGVLTPIDGDIDSAPWIVWDKLLVQHNDTAQMSGLSRFLAPFLRRFQVALFFPLLMLARFNWSWQSIATAARKEKTLETALCVAHWVLGLTLAGFLTPGAAWTGWAWFVFAQLLGGFILAFVFVLNHTGMEVYDAAKAMGFYDRQARSTRNTPTSTFLDWLTGGLNSQIEHHMFPTMARRNLSKMRDATRKAMQECGYAYDELNNREAMRAVLTTLDEAARA</sequence>
<dbReference type="PANTHER" id="PTHR19353">
    <property type="entry name" value="FATTY ACID DESATURASE 2"/>
    <property type="match status" value="1"/>
</dbReference>
<evidence type="ECO:0000256" key="1">
    <source>
        <dbReference type="ARBA" id="ARBA00004141"/>
    </source>
</evidence>
<dbReference type="Proteomes" id="UP001317629">
    <property type="component" value="Chromosome"/>
</dbReference>
<evidence type="ECO:0000256" key="5">
    <source>
        <dbReference type="ARBA" id="ARBA00023002"/>
    </source>
</evidence>
<feature type="transmembrane region" description="Helical" evidence="8">
    <location>
        <begin position="194"/>
        <end position="212"/>
    </location>
</feature>
<keyword evidence="7 8" id="KW-0472">Membrane</keyword>
<evidence type="ECO:0000256" key="8">
    <source>
        <dbReference type="SAM" id="Phobius"/>
    </source>
</evidence>
<dbReference type="EMBL" id="AP027142">
    <property type="protein sequence ID" value="BDV34878.1"/>
    <property type="molecule type" value="Genomic_DNA"/>
</dbReference>
<dbReference type="InterPro" id="IPR005804">
    <property type="entry name" value="FA_desaturase_dom"/>
</dbReference>
<dbReference type="PANTHER" id="PTHR19353:SF88">
    <property type="entry name" value="DELTA(5) FATTY ACID DESATURASE FAT-4"/>
    <property type="match status" value="1"/>
</dbReference>
<evidence type="ECO:0000256" key="7">
    <source>
        <dbReference type="ARBA" id="ARBA00023136"/>
    </source>
</evidence>
<evidence type="ECO:0000256" key="3">
    <source>
        <dbReference type="ARBA" id="ARBA00022692"/>
    </source>
</evidence>